<dbReference type="InterPro" id="IPR035439">
    <property type="entry name" value="UPF0145_dom_sf"/>
</dbReference>
<dbReference type="Proteomes" id="UP000031521">
    <property type="component" value="Chromosome"/>
</dbReference>
<dbReference type="AlphaFoldDB" id="A0A0B5E6A2"/>
<name>A0A0B5E6A2_9RHOB</name>
<dbReference type="Gene3D" id="3.30.110.70">
    <property type="entry name" value="Hypothetical protein apc22750. Chain B"/>
    <property type="match status" value="1"/>
</dbReference>
<dbReference type="SUPFAM" id="SSF117782">
    <property type="entry name" value="YbjQ-like"/>
    <property type="match status" value="1"/>
</dbReference>
<evidence type="ECO:0000313" key="2">
    <source>
        <dbReference type="EMBL" id="AJE47867.1"/>
    </source>
</evidence>
<dbReference type="HOGENOM" id="CLU_2367734_0_0_5"/>
<protein>
    <recommendedName>
        <fullName evidence="4">Heavy metal-binding domain-containing protein</fullName>
    </recommendedName>
</protein>
<dbReference type="KEGG" id="cid:P73_3152"/>
<organism evidence="2 3">
    <name type="scientific">Celeribacter indicus</name>
    <dbReference type="NCBI Taxonomy" id="1208324"/>
    <lineage>
        <taxon>Bacteria</taxon>
        <taxon>Pseudomonadati</taxon>
        <taxon>Pseudomonadota</taxon>
        <taxon>Alphaproteobacteria</taxon>
        <taxon>Rhodobacterales</taxon>
        <taxon>Roseobacteraceae</taxon>
        <taxon>Celeribacter</taxon>
    </lineage>
</organism>
<keyword evidence="3" id="KW-1185">Reference proteome</keyword>
<dbReference type="EMBL" id="CP004393">
    <property type="protein sequence ID" value="AJE47867.1"/>
    <property type="molecule type" value="Genomic_DNA"/>
</dbReference>
<comment type="similarity">
    <text evidence="1">Belongs to the UPF0145 family.</text>
</comment>
<proteinExistence type="inferred from homology"/>
<evidence type="ECO:0000313" key="3">
    <source>
        <dbReference type="Proteomes" id="UP000031521"/>
    </source>
</evidence>
<reference evidence="2 3" key="1">
    <citation type="journal article" date="2014" name="Int. J. Syst. Evol. Microbiol.">
        <title>Celeribacter indicus sp. nov., a polycyclic aromatic hydrocarbon-degrading bacterium from deep-sea sediment and reclassification of Huaishuia halophila as Celeribacter halophilus comb. nov.</title>
        <authorList>
            <person name="Lai Q."/>
            <person name="Cao J."/>
            <person name="Yuan J."/>
            <person name="Li F."/>
            <person name="Shao Z."/>
        </authorList>
    </citation>
    <scope>NUCLEOTIDE SEQUENCE [LARGE SCALE GENOMIC DNA]</scope>
    <source>
        <strain evidence="2">P73</strain>
    </source>
</reference>
<sequence>MQPTVWAGDMVVIDLAKKEIPVRKGKAKKGRSPVYAILDDGHARESALDELRKEARALGADAVVGIDLDYSEISGASKSMLFLGTSSTAVKLAET</sequence>
<evidence type="ECO:0000256" key="1">
    <source>
        <dbReference type="ARBA" id="ARBA00010751"/>
    </source>
</evidence>
<gene>
    <name evidence="2" type="ORF">P73_3152</name>
</gene>
<dbReference type="Pfam" id="PF01906">
    <property type="entry name" value="YbjQ_1"/>
    <property type="match status" value="1"/>
</dbReference>
<accession>A0A0B5E6A2</accession>
<evidence type="ECO:0008006" key="4">
    <source>
        <dbReference type="Google" id="ProtNLM"/>
    </source>
</evidence>
<dbReference type="InterPro" id="IPR002765">
    <property type="entry name" value="UPF0145_YbjQ-like"/>
</dbReference>